<evidence type="ECO:0000313" key="13">
    <source>
        <dbReference type="Proteomes" id="UP000186817"/>
    </source>
</evidence>
<evidence type="ECO:0000256" key="7">
    <source>
        <dbReference type="ARBA" id="ARBA00023136"/>
    </source>
</evidence>
<gene>
    <name evidence="12" type="ORF">AK812_SmicGene16150</name>
</gene>
<name>A0A1Q9E123_SYMMI</name>
<keyword evidence="5" id="KW-0862">Zinc</keyword>
<evidence type="ECO:0000313" key="12">
    <source>
        <dbReference type="EMBL" id="OLQ01118.1"/>
    </source>
</evidence>
<feature type="transmembrane region" description="Helical" evidence="10">
    <location>
        <begin position="415"/>
        <end position="432"/>
    </location>
</feature>
<feature type="compositionally biased region" description="Acidic residues" evidence="9">
    <location>
        <begin position="92"/>
        <end position="104"/>
    </location>
</feature>
<dbReference type="Proteomes" id="UP000186817">
    <property type="component" value="Unassembled WGS sequence"/>
</dbReference>
<feature type="transmembrane region" description="Helical" evidence="10">
    <location>
        <begin position="292"/>
        <end position="313"/>
    </location>
</feature>
<accession>A0A1Q9E123</accession>
<organism evidence="12 13">
    <name type="scientific">Symbiodinium microadriaticum</name>
    <name type="common">Dinoflagellate</name>
    <name type="synonym">Zooxanthella microadriatica</name>
    <dbReference type="NCBI Taxonomy" id="2951"/>
    <lineage>
        <taxon>Eukaryota</taxon>
        <taxon>Sar</taxon>
        <taxon>Alveolata</taxon>
        <taxon>Dinophyceae</taxon>
        <taxon>Suessiales</taxon>
        <taxon>Symbiodiniaceae</taxon>
        <taxon>Symbiodinium</taxon>
    </lineage>
</organism>
<feature type="region of interest" description="Disordered" evidence="9">
    <location>
        <begin position="85"/>
        <end position="116"/>
    </location>
</feature>
<sequence>MHRHERLSCDITATINTVMCSIDSHIRIFTAAISITITFAIVFISAPMLNGKAFHGSGIFGSDSFPAADVMFVLSTTMVTERFHNESQDELAKEEEEQASDDAAEPVAAGNPVASAGHSHSLDLKFQLFHEGPEDLKSCKPPTPGTLRHYSMLTLQRIVGATVGGMLLVFFSMLGIEAINPLAQRLFKFLEPGYRFLVKWLIVFFVPALAGHPVMQVAGASVSILPEFSYLSYLLHEGPASQIRKIEVLMFFAAVAASAGVAPGVDQTVFMMCAALAGFTLGKRLPPKVQKFIHPLFICAGATFGAAALWIVLEHPGLKAMDLHGTYTDQNLQRVARSLGMLLFENRVLIRKDRCGIAMGMASVLGSPPPIAVAMTTFSGVLGVMLGPTMFKVLNLRKDGSQAYNLSPPDLPQGFAYGCVGLILIATLNMLHGSTRSGMLVVVVDAETVVAIDAQMTAAEAVMILFRLVLQIPAFRSLLLADLSSLLVSHAYAALSIKRQRAVFLVGNRTVVASPLSGRALALDFWVSKPRTDCAFAMGRGAYINGRYVANAGAKGGGKSGGRGRDATGRTVGWAGDGEDRQQLAEGGVGGVSGAGSEGDGGDDSEWLGEALKAVGVDEALRAVGAVRAGGQVGTMAETGTKGGQGDGGDDVEWVGEALKAVGVDEALRAVGVGTMAENEGGDNGRGVNAVSGGGREGGDDVEWVGKALRAVGDEGGDWGSVGEALMGGQDVEWVGEALTAAGVDEALWQRKPGDEDIDLERKFDIDILGPGEQRRGYLFNVKPTRHYDEGGRALSGLLLYFIQRNGRTFRSTFLYSLRSLRMAVAPEPPQPSLYGRQAVPVAGQAAWRETLPEEDLNVQAVRQLKKMLLFCGLLTFASVAFGFGGRSLPSPWKELVYTGGFALAPIGLWLFALRLLPSNLRTARTVPMPRCEDRVWAQVTYALLQTAPLQFKKVKVSVGPDGSGCITVQAPAPSCNVSVSSSSSCSCCLADFTMESQLAVLRCGHYFCETCITEWSISGHAKSRFCPVCRADFGIEPA</sequence>
<evidence type="ECO:0000256" key="9">
    <source>
        <dbReference type="SAM" id="MobiDB-lite"/>
    </source>
</evidence>
<dbReference type="OrthoDB" id="423661at2759"/>
<dbReference type="GO" id="GO:0016020">
    <property type="term" value="C:membrane"/>
    <property type="evidence" value="ECO:0007669"/>
    <property type="project" value="UniProtKB-SubCell"/>
</dbReference>
<keyword evidence="2 10" id="KW-0812">Transmembrane</keyword>
<comment type="caution">
    <text evidence="12">The sequence shown here is derived from an EMBL/GenBank/DDBJ whole genome shotgun (WGS) entry which is preliminary data.</text>
</comment>
<feature type="region of interest" description="Disordered" evidence="9">
    <location>
        <begin position="555"/>
        <end position="606"/>
    </location>
</feature>
<proteinExistence type="predicted"/>
<keyword evidence="6 10" id="KW-1133">Transmembrane helix</keyword>
<dbReference type="AlphaFoldDB" id="A0A1Q9E123"/>
<keyword evidence="13" id="KW-1185">Reference proteome</keyword>
<dbReference type="SMART" id="SM00184">
    <property type="entry name" value="RING"/>
    <property type="match status" value="1"/>
</dbReference>
<dbReference type="InterPro" id="IPR013083">
    <property type="entry name" value="Znf_RING/FYVE/PHD"/>
</dbReference>
<evidence type="ECO:0000256" key="6">
    <source>
        <dbReference type="ARBA" id="ARBA00022989"/>
    </source>
</evidence>
<feature type="region of interest" description="Disordered" evidence="9">
    <location>
        <begin position="679"/>
        <end position="699"/>
    </location>
</feature>
<dbReference type="EMBL" id="LSRX01000304">
    <property type="protein sequence ID" value="OLQ01118.1"/>
    <property type="molecule type" value="Genomic_DNA"/>
</dbReference>
<keyword evidence="4 8" id="KW-0863">Zinc-finger</keyword>
<dbReference type="PANTHER" id="PTHR30249:SF0">
    <property type="entry name" value="PLASTIDAL GLYCOLATE_GLYCERATE TRANSLOCATOR 1, CHLOROPLASTIC"/>
    <property type="match status" value="1"/>
</dbReference>
<keyword evidence="3" id="KW-0479">Metal-binding</keyword>
<evidence type="ECO:0000256" key="8">
    <source>
        <dbReference type="PROSITE-ProRule" id="PRU00175"/>
    </source>
</evidence>
<evidence type="ECO:0000256" key="5">
    <source>
        <dbReference type="ARBA" id="ARBA00022833"/>
    </source>
</evidence>
<dbReference type="SUPFAM" id="SSF57850">
    <property type="entry name" value="RING/U-box"/>
    <property type="match status" value="1"/>
</dbReference>
<feature type="transmembrane region" description="Helical" evidence="10">
    <location>
        <begin position="268"/>
        <end position="285"/>
    </location>
</feature>
<evidence type="ECO:0000259" key="11">
    <source>
        <dbReference type="PROSITE" id="PS50089"/>
    </source>
</evidence>
<dbReference type="PROSITE" id="PS50089">
    <property type="entry name" value="ZF_RING_2"/>
    <property type="match status" value="1"/>
</dbReference>
<feature type="transmembrane region" description="Helical" evidence="10">
    <location>
        <begin position="897"/>
        <end position="917"/>
    </location>
</feature>
<feature type="transmembrane region" description="Helical" evidence="10">
    <location>
        <begin position="200"/>
        <end position="225"/>
    </location>
</feature>
<dbReference type="PANTHER" id="PTHR30249">
    <property type="entry name" value="PUTATIVE SEROTONIN TRANSPORTER"/>
    <property type="match status" value="1"/>
</dbReference>
<evidence type="ECO:0000256" key="2">
    <source>
        <dbReference type="ARBA" id="ARBA00022692"/>
    </source>
</evidence>
<protein>
    <recommendedName>
        <fullName evidence="11">RING-type domain-containing protein</fullName>
    </recommendedName>
</protein>
<feature type="transmembrane region" description="Helical" evidence="10">
    <location>
        <begin position="28"/>
        <end position="49"/>
    </location>
</feature>
<dbReference type="InterPro" id="IPR017907">
    <property type="entry name" value="Znf_RING_CS"/>
</dbReference>
<feature type="transmembrane region" description="Helical" evidence="10">
    <location>
        <begin position="371"/>
        <end position="394"/>
    </location>
</feature>
<evidence type="ECO:0000256" key="10">
    <source>
        <dbReference type="SAM" id="Phobius"/>
    </source>
</evidence>
<dbReference type="Pfam" id="PF13639">
    <property type="entry name" value="zf-RING_2"/>
    <property type="match status" value="1"/>
</dbReference>
<dbReference type="Gene3D" id="3.30.40.10">
    <property type="entry name" value="Zinc/RING finger domain, C3HC4 (zinc finger)"/>
    <property type="match status" value="1"/>
</dbReference>
<feature type="transmembrane region" description="Helical" evidence="10">
    <location>
        <begin position="868"/>
        <end position="885"/>
    </location>
</feature>
<feature type="domain" description="RING-type" evidence="11">
    <location>
        <begin position="986"/>
        <end position="1031"/>
    </location>
</feature>
<dbReference type="InterPro" id="IPR001841">
    <property type="entry name" value="Znf_RING"/>
</dbReference>
<comment type="subcellular location">
    <subcellularLocation>
        <location evidence="1">Membrane</location>
        <topology evidence="1">Multi-pass membrane protein</topology>
    </subcellularLocation>
</comment>
<feature type="compositionally biased region" description="Gly residues" evidence="9">
    <location>
        <begin position="587"/>
        <end position="599"/>
    </location>
</feature>
<keyword evidence="7 10" id="KW-0472">Membrane</keyword>
<dbReference type="GO" id="GO:0008270">
    <property type="term" value="F:zinc ion binding"/>
    <property type="evidence" value="ECO:0007669"/>
    <property type="project" value="UniProtKB-KW"/>
</dbReference>
<evidence type="ECO:0000256" key="3">
    <source>
        <dbReference type="ARBA" id="ARBA00022723"/>
    </source>
</evidence>
<evidence type="ECO:0000256" key="4">
    <source>
        <dbReference type="ARBA" id="ARBA00022771"/>
    </source>
</evidence>
<reference evidence="12 13" key="1">
    <citation type="submission" date="2016-02" db="EMBL/GenBank/DDBJ databases">
        <title>Genome analysis of coral dinoflagellate symbionts highlights evolutionary adaptations to a symbiotic lifestyle.</title>
        <authorList>
            <person name="Aranda M."/>
            <person name="Li Y."/>
            <person name="Liew Y.J."/>
            <person name="Baumgarten S."/>
            <person name="Simakov O."/>
            <person name="Wilson M."/>
            <person name="Piel J."/>
            <person name="Ashoor H."/>
            <person name="Bougouffa S."/>
            <person name="Bajic V.B."/>
            <person name="Ryu T."/>
            <person name="Ravasi T."/>
            <person name="Bayer T."/>
            <person name="Micklem G."/>
            <person name="Kim H."/>
            <person name="Bhak J."/>
            <person name="Lajeunesse T.C."/>
            <person name="Voolstra C.R."/>
        </authorList>
    </citation>
    <scope>NUCLEOTIDE SEQUENCE [LARGE SCALE GENOMIC DNA]</scope>
    <source>
        <strain evidence="12 13">CCMP2467</strain>
    </source>
</reference>
<dbReference type="PROSITE" id="PS00518">
    <property type="entry name" value="ZF_RING_1"/>
    <property type="match status" value="1"/>
</dbReference>
<evidence type="ECO:0000256" key="1">
    <source>
        <dbReference type="ARBA" id="ARBA00004141"/>
    </source>
</evidence>
<feature type="transmembrane region" description="Helical" evidence="10">
    <location>
        <begin position="158"/>
        <end position="180"/>
    </location>
</feature>
<dbReference type="InterPro" id="IPR007300">
    <property type="entry name" value="CidB/LrgB"/>
</dbReference>